<dbReference type="Pfam" id="PF13715">
    <property type="entry name" value="CarbopepD_reg_2"/>
    <property type="match status" value="1"/>
</dbReference>
<evidence type="ECO:0000256" key="3">
    <source>
        <dbReference type="ARBA" id="ARBA00022452"/>
    </source>
</evidence>
<keyword evidence="6 11" id="KW-0798">TonB box</keyword>
<dbReference type="InterPro" id="IPR008969">
    <property type="entry name" value="CarboxyPept-like_regulatory"/>
</dbReference>
<keyword evidence="4 10" id="KW-0812">Transmembrane</keyword>
<evidence type="ECO:0000256" key="2">
    <source>
        <dbReference type="ARBA" id="ARBA00022448"/>
    </source>
</evidence>
<evidence type="ECO:0000256" key="12">
    <source>
        <dbReference type="SAM" id="SignalP"/>
    </source>
</evidence>
<keyword evidence="5 12" id="KW-0732">Signal</keyword>
<dbReference type="PANTHER" id="PTHR30069">
    <property type="entry name" value="TONB-DEPENDENT OUTER MEMBRANE RECEPTOR"/>
    <property type="match status" value="1"/>
</dbReference>
<dbReference type="OrthoDB" id="9803050at2"/>
<dbReference type="InterPro" id="IPR036942">
    <property type="entry name" value="Beta-barrel_TonB_sf"/>
</dbReference>
<dbReference type="GO" id="GO:0044718">
    <property type="term" value="P:siderophore transmembrane transport"/>
    <property type="evidence" value="ECO:0007669"/>
    <property type="project" value="TreeGrafter"/>
</dbReference>
<comment type="subcellular location">
    <subcellularLocation>
        <location evidence="1 10">Cell outer membrane</location>
        <topology evidence="1 10">Multi-pass membrane protein</topology>
    </subcellularLocation>
</comment>
<dbReference type="InterPro" id="IPR037066">
    <property type="entry name" value="Plug_dom_sf"/>
</dbReference>
<dbReference type="InterPro" id="IPR000531">
    <property type="entry name" value="Beta-barrel_TonB"/>
</dbReference>
<keyword evidence="8" id="KW-0675">Receptor</keyword>
<feature type="chain" id="PRO_5016104236" description="TonB-dependent receptor" evidence="12">
    <location>
        <begin position="26"/>
        <end position="779"/>
    </location>
</feature>
<dbReference type="PANTHER" id="PTHR30069:SF29">
    <property type="entry name" value="HEMOGLOBIN AND HEMOGLOBIN-HAPTOGLOBIN-BINDING PROTEIN 1-RELATED"/>
    <property type="match status" value="1"/>
</dbReference>
<evidence type="ECO:0000256" key="6">
    <source>
        <dbReference type="ARBA" id="ARBA00023077"/>
    </source>
</evidence>
<gene>
    <name evidence="15" type="ORF">DN068_21665</name>
</gene>
<dbReference type="RefSeq" id="WP_111001056.1">
    <property type="nucleotide sequence ID" value="NZ_QKTW01000031.1"/>
</dbReference>
<dbReference type="Proteomes" id="UP000248745">
    <property type="component" value="Unassembled WGS sequence"/>
</dbReference>
<name>A0A2W2AB13_9BACT</name>
<dbReference type="Gene3D" id="2.40.170.20">
    <property type="entry name" value="TonB-dependent receptor, beta-barrel domain"/>
    <property type="match status" value="1"/>
</dbReference>
<evidence type="ECO:0000256" key="9">
    <source>
        <dbReference type="ARBA" id="ARBA00023237"/>
    </source>
</evidence>
<keyword evidence="2 10" id="KW-0813">Transport</keyword>
<evidence type="ECO:0000259" key="13">
    <source>
        <dbReference type="Pfam" id="PF00593"/>
    </source>
</evidence>
<dbReference type="Gene3D" id="2.60.40.1120">
    <property type="entry name" value="Carboxypeptidase-like, regulatory domain"/>
    <property type="match status" value="1"/>
</dbReference>
<accession>A0A2W2AB13</accession>
<organism evidence="15 16">
    <name type="scientific">Taibaiella soli</name>
    <dbReference type="NCBI Taxonomy" id="1649169"/>
    <lineage>
        <taxon>Bacteria</taxon>
        <taxon>Pseudomonadati</taxon>
        <taxon>Bacteroidota</taxon>
        <taxon>Chitinophagia</taxon>
        <taxon>Chitinophagales</taxon>
        <taxon>Chitinophagaceae</taxon>
        <taxon>Taibaiella</taxon>
    </lineage>
</organism>
<sequence length="779" mass="87725">MLYKTTIKGFISLLCLLMLQLSAVAQKFTISGTVKDQKNGEQMIGATVRVTELQGVGAMTNEYGFYSLTLPSGTYTVEISYNGYKTLSEKINLTQNIKKDVQLASSDNELKEVVVKSEAGNHNITSAQTGVEKLNMKDIKDIPVLFGERDVMKTLQLLPGVKSAGDGNAGFYVRGGGADQNLILLDEATVYNASHLLGFFSTFNSDAIKNVTLYKGNMPAQYGGRLSSVLDVKMNDGDNEAFNISGGIGLIASKLQVEGPLKKKKSSFLITGRRTYADMFLKLSPDSSLNQNKLYFYDLNAKANWDFSDKDRLYLSGYFGKDVIGVGNMFGINWGNATGTLRWNHIFNSRLFSNTSLIYSKYNYVISINSNGSDFNITSRIEDWNLKEDFQYFLDPKNSLKFGVNTIYHTITPGQITSSGSNSINEMGLPKRYSWDNAAYINNDWKATQRLNVSYGLRLTSFSVLGAGDYYNFDQNGNVLDTMHYSTNQFVKTYVNLEPRLSASYVLTDASSVKFSYARNTQNLHLLSNSTASSPTDRWIASTNNVKPEIADQVAVGYYRNFDNNNYEFSVEGYYKNMQNQIDYKDGADIYGNALVESQLLFGRGRAYGVEFYVKKKYGRFTGWIGYTLSRTEKQIDGINNGDWYAAKQDRTHDVSIVGIYKLTKKWTVSAVWVYNTGNAVTFPSGKYVIDNQVAYYYTERNGYRMPAYHRLDLGATMQLKAHKRFTQELAFSVYNAYGHQNAYSIDFRQDPDNPQATQAVQTALFRWVPSITYNFHFK</sequence>
<dbReference type="SUPFAM" id="SSF56935">
    <property type="entry name" value="Porins"/>
    <property type="match status" value="1"/>
</dbReference>
<dbReference type="GO" id="GO:0009279">
    <property type="term" value="C:cell outer membrane"/>
    <property type="evidence" value="ECO:0007669"/>
    <property type="project" value="UniProtKB-SubCell"/>
</dbReference>
<evidence type="ECO:0000256" key="7">
    <source>
        <dbReference type="ARBA" id="ARBA00023136"/>
    </source>
</evidence>
<evidence type="ECO:0000256" key="11">
    <source>
        <dbReference type="RuleBase" id="RU003357"/>
    </source>
</evidence>
<protein>
    <recommendedName>
        <fullName evidence="17">TonB-dependent receptor</fullName>
    </recommendedName>
</protein>
<comment type="caution">
    <text evidence="15">The sequence shown here is derived from an EMBL/GenBank/DDBJ whole genome shotgun (WGS) entry which is preliminary data.</text>
</comment>
<dbReference type="AlphaFoldDB" id="A0A2W2AB13"/>
<keyword evidence="7 10" id="KW-0472">Membrane</keyword>
<evidence type="ECO:0000313" key="16">
    <source>
        <dbReference type="Proteomes" id="UP000248745"/>
    </source>
</evidence>
<dbReference type="Gene3D" id="2.170.130.10">
    <property type="entry name" value="TonB-dependent receptor, plug domain"/>
    <property type="match status" value="1"/>
</dbReference>
<evidence type="ECO:0008006" key="17">
    <source>
        <dbReference type="Google" id="ProtNLM"/>
    </source>
</evidence>
<evidence type="ECO:0000256" key="4">
    <source>
        <dbReference type="ARBA" id="ARBA00022692"/>
    </source>
</evidence>
<feature type="domain" description="TonB-dependent receptor plug" evidence="14">
    <location>
        <begin position="147"/>
        <end position="225"/>
    </location>
</feature>
<keyword evidence="3 10" id="KW-1134">Transmembrane beta strand</keyword>
<dbReference type="SUPFAM" id="SSF49464">
    <property type="entry name" value="Carboxypeptidase regulatory domain-like"/>
    <property type="match status" value="1"/>
</dbReference>
<evidence type="ECO:0000256" key="8">
    <source>
        <dbReference type="ARBA" id="ARBA00023170"/>
    </source>
</evidence>
<comment type="similarity">
    <text evidence="10 11">Belongs to the TonB-dependent receptor family.</text>
</comment>
<evidence type="ECO:0000256" key="5">
    <source>
        <dbReference type="ARBA" id="ARBA00022729"/>
    </source>
</evidence>
<dbReference type="InterPro" id="IPR012910">
    <property type="entry name" value="Plug_dom"/>
</dbReference>
<evidence type="ECO:0000256" key="1">
    <source>
        <dbReference type="ARBA" id="ARBA00004571"/>
    </source>
</evidence>
<evidence type="ECO:0000256" key="10">
    <source>
        <dbReference type="PROSITE-ProRule" id="PRU01360"/>
    </source>
</evidence>
<evidence type="ECO:0000313" key="15">
    <source>
        <dbReference type="EMBL" id="PZF70772.1"/>
    </source>
</evidence>
<dbReference type="Pfam" id="PF00593">
    <property type="entry name" value="TonB_dep_Rec_b-barrel"/>
    <property type="match status" value="1"/>
</dbReference>
<dbReference type="InterPro" id="IPR039426">
    <property type="entry name" value="TonB-dep_rcpt-like"/>
</dbReference>
<feature type="signal peptide" evidence="12">
    <location>
        <begin position="1"/>
        <end position="25"/>
    </location>
</feature>
<evidence type="ECO:0000259" key="14">
    <source>
        <dbReference type="Pfam" id="PF07715"/>
    </source>
</evidence>
<reference evidence="15 16" key="1">
    <citation type="submission" date="2018-06" db="EMBL/GenBank/DDBJ databases">
        <title>Mucibacter soli gen. nov., sp. nov., a new member of the family Chitinophagaceae producing mucin.</title>
        <authorList>
            <person name="Kim M.-K."/>
            <person name="Park S."/>
            <person name="Kim T.-S."/>
            <person name="Joung Y."/>
            <person name="Han J.-H."/>
            <person name="Kim S.B."/>
        </authorList>
    </citation>
    <scope>NUCLEOTIDE SEQUENCE [LARGE SCALE GENOMIC DNA]</scope>
    <source>
        <strain evidence="15 16">R1-15</strain>
    </source>
</reference>
<feature type="domain" description="TonB-dependent receptor-like beta-barrel" evidence="13">
    <location>
        <begin position="296"/>
        <end position="736"/>
    </location>
</feature>
<proteinExistence type="inferred from homology"/>
<dbReference type="Pfam" id="PF07715">
    <property type="entry name" value="Plug"/>
    <property type="match status" value="1"/>
</dbReference>
<dbReference type="GO" id="GO:0015344">
    <property type="term" value="F:siderophore uptake transmembrane transporter activity"/>
    <property type="evidence" value="ECO:0007669"/>
    <property type="project" value="TreeGrafter"/>
</dbReference>
<dbReference type="PROSITE" id="PS52016">
    <property type="entry name" value="TONB_DEPENDENT_REC_3"/>
    <property type="match status" value="1"/>
</dbReference>
<keyword evidence="9 10" id="KW-0998">Cell outer membrane</keyword>
<dbReference type="EMBL" id="QKTW01000031">
    <property type="protein sequence ID" value="PZF70772.1"/>
    <property type="molecule type" value="Genomic_DNA"/>
</dbReference>
<keyword evidence="16" id="KW-1185">Reference proteome</keyword>